<keyword evidence="3" id="KW-0645">Protease</keyword>
<keyword evidence="7 8" id="KW-0472">Membrane</keyword>
<feature type="transmembrane region" description="Helical" evidence="8">
    <location>
        <begin position="91"/>
        <end position="110"/>
    </location>
</feature>
<dbReference type="InterPro" id="IPR019127">
    <property type="entry name" value="Exosortase"/>
</dbReference>
<feature type="transmembrane region" description="Helical" evidence="8">
    <location>
        <begin position="67"/>
        <end position="85"/>
    </location>
</feature>
<evidence type="ECO:0000256" key="7">
    <source>
        <dbReference type="ARBA" id="ARBA00023136"/>
    </source>
</evidence>
<keyword evidence="10" id="KW-1185">Reference proteome</keyword>
<dbReference type="Pfam" id="PF09721">
    <property type="entry name" value="Exosortase_EpsH"/>
    <property type="match status" value="1"/>
</dbReference>
<evidence type="ECO:0000256" key="3">
    <source>
        <dbReference type="ARBA" id="ARBA00022670"/>
    </source>
</evidence>
<reference evidence="10" key="1">
    <citation type="submission" date="2015-07" db="EMBL/GenBank/DDBJ databases">
        <authorList>
            <person name="Rodrigo-Torres Lidia"/>
            <person name="Arahal R.David."/>
        </authorList>
    </citation>
    <scope>NUCLEOTIDE SEQUENCE [LARGE SCALE GENOMIC DNA]</scope>
    <source>
        <strain evidence="10">CECT 4801</strain>
    </source>
</reference>
<protein>
    <submittedName>
        <fullName evidence="9">Exosortase</fullName>
    </submittedName>
</protein>
<evidence type="ECO:0000256" key="6">
    <source>
        <dbReference type="ARBA" id="ARBA00022989"/>
    </source>
</evidence>
<feature type="transmembrane region" description="Helical" evidence="8">
    <location>
        <begin position="122"/>
        <end position="142"/>
    </location>
</feature>
<keyword evidence="2" id="KW-1003">Cell membrane</keyword>
<dbReference type="NCBIfam" id="TIGR04178">
    <property type="entry name" value="exo_archaeo"/>
    <property type="match status" value="1"/>
</dbReference>
<evidence type="ECO:0000256" key="4">
    <source>
        <dbReference type="ARBA" id="ARBA00022692"/>
    </source>
</evidence>
<dbReference type="EMBL" id="CXST01000001">
    <property type="protein sequence ID" value="CTQ42927.1"/>
    <property type="molecule type" value="Genomic_DNA"/>
</dbReference>
<dbReference type="NCBIfam" id="NF033770">
    <property type="entry name" value="exosort_XrtT"/>
    <property type="match status" value="1"/>
</dbReference>
<proteinExistence type="predicted"/>
<keyword evidence="5" id="KW-0378">Hydrolase</keyword>
<dbReference type="AlphaFoldDB" id="A0A0M6XZR6"/>
<evidence type="ECO:0000256" key="1">
    <source>
        <dbReference type="ARBA" id="ARBA00004651"/>
    </source>
</evidence>
<feature type="transmembrane region" description="Helical" evidence="8">
    <location>
        <begin position="187"/>
        <end position="205"/>
    </location>
</feature>
<dbReference type="GO" id="GO:0008233">
    <property type="term" value="F:peptidase activity"/>
    <property type="evidence" value="ECO:0007669"/>
    <property type="project" value="UniProtKB-KW"/>
</dbReference>
<comment type="subcellular location">
    <subcellularLocation>
        <location evidence="1">Cell membrane</location>
        <topology evidence="1">Multi-pass membrane protein</topology>
    </subcellularLocation>
</comment>
<name>A0A0M6XZR6_9HYPH</name>
<feature type="transmembrane region" description="Helical" evidence="8">
    <location>
        <begin position="212"/>
        <end position="237"/>
    </location>
</feature>
<sequence>MTRLATSSPTSLAFLLASLILAYEPIRWLVGTWTDPSYPSTGALYLIAVAALVLWSMTSPVRQNSIGHRQMAVLLLLAAALIRLASQVLAINVIGGLALAIDVFALATLLRTGERQRAVSPFWLSVLFLFTLPVERILQRLLGYPLQELSAKLSCSGLGLFFSDLSCSGIRIGLAGKDVLVDLPCSGTSGLMLAMAFLVILTALYRPNLLTAVLWIGITLGLALIGNSLRIALLAVGIAYPGSVLEADVMAQPLHDIIGYLTLLLSMAPVLAFYKPRPAEWRAARAVFSLPVMSRPLQKMSALVFLSLALFIVSLPRHALDVSSSTRPQPLPLTLAGEVGVEEALLPIEEQYFRQYGGHAQKRRYGPMALTLVHTSSPLRHLHAPDDCLRGLGFDVTFLGSRFEPVPTALYRARSKTGGDWRVAVTFTSSTGETTHNIAEAIWLWLKRPGTTWTSIQRITPWTLDEPQRAAFEAAAGAALDLNTRTSGIFPAQKEKRI</sequence>
<dbReference type="GO" id="GO:0006508">
    <property type="term" value="P:proteolysis"/>
    <property type="evidence" value="ECO:0007669"/>
    <property type="project" value="UniProtKB-KW"/>
</dbReference>
<dbReference type="GO" id="GO:0005886">
    <property type="term" value="C:plasma membrane"/>
    <property type="evidence" value="ECO:0007669"/>
    <property type="project" value="UniProtKB-SubCell"/>
</dbReference>
<gene>
    <name evidence="9" type="ORF">LAL4801_01364</name>
</gene>
<organism evidence="9 10">
    <name type="scientific">Roseibium aggregatum</name>
    <dbReference type="NCBI Taxonomy" id="187304"/>
    <lineage>
        <taxon>Bacteria</taxon>
        <taxon>Pseudomonadati</taxon>
        <taxon>Pseudomonadota</taxon>
        <taxon>Alphaproteobacteria</taxon>
        <taxon>Hyphomicrobiales</taxon>
        <taxon>Stappiaceae</taxon>
        <taxon>Roseibium</taxon>
    </lineage>
</organism>
<evidence type="ECO:0000256" key="2">
    <source>
        <dbReference type="ARBA" id="ARBA00022475"/>
    </source>
</evidence>
<evidence type="ECO:0000313" key="9">
    <source>
        <dbReference type="EMBL" id="CTQ42927.1"/>
    </source>
</evidence>
<dbReference type="OrthoDB" id="7597370at2"/>
<evidence type="ECO:0000313" key="10">
    <source>
        <dbReference type="Proteomes" id="UP000048926"/>
    </source>
</evidence>
<dbReference type="STRING" id="187304.B0E33_23385"/>
<feature type="transmembrane region" description="Helical" evidence="8">
    <location>
        <begin position="302"/>
        <end position="320"/>
    </location>
</feature>
<evidence type="ECO:0000256" key="8">
    <source>
        <dbReference type="SAM" id="Phobius"/>
    </source>
</evidence>
<evidence type="ECO:0000256" key="5">
    <source>
        <dbReference type="ARBA" id="ARBA00022801"/>
    </source>
</evidence>
<feature type="transmembrane region" description="Helical" evidence="8">
    <location>
        <begin position="38"/>
        <end position="55"/>
    </location>
</feature>
<keyword evidence="6 8" id="KW-1133">Transmembrane helix</keyword>
<dbReference type="InterPro" id="IPR026392">
    <property type="entry name" value="Exo/Archaeosortase_dom"/>
</dbReference>
<dbReference type="RefSeq" id="WP_055654994.1">
    <property type="nucleotide sequence ID" value="NZ_CXST01000001.1"/>
</dbReference>
<feature type="transmembrane region" description="Helical" evidence="8">
    <location>
        <begin position="257"/>
        <end position="274"/>
    </location>
</feature>
<dbReference type="Proteomes" id="UP000048926">
    <property type="component" value="Unassembled WGS sequence"/>
</dbReference>
<keyword evidence="4 8" id="KW-0812">Transmembrane</keyword>
<accession>A0A0M6XZR6</accession>